<feature type="domain" description="RING-type" evidence="2">
    <location>
        <begin position="78"/>
        <end position="120"/>
    </location>
</feature>
<dbReference type="PANTHER" id="PTHR47662">
    <property type="entry name" value="RING-TYPE DOMAIN-CONTAINING PROTEIN"/>
    <property type="match status" value="1"/>
</dbReference>
<dbReference type="SUPFAM" id="SSF57850">
    <property type="entry name" value="RING/U-box"/>
    <property type="match status" value="1"/>
</dbReference>
<organism evidence="3 4">
    <name type="scientific">Jatropha curcas</name>
    <name type="common">Barbados nut</name>
    <dbReference type="NCBI Taxonomy" id="180498"/>
    <lineage>
        <taxon>Eukaryota</taxon>
        <taxon>Viridiplantae</taxon>
        <taxon>Streptophyta</taxon>
        <taxon>Embryophyta</taxon>
        <taxon>Tracheophyta</taxon>
        <taxon>Spermatophyta</taxon>
        <taxon>Magnoliopsida</taxon>
        <taxon>eudicotyledons</taxon>
        <taxon>Gunneridae</taxon>
        <taxon>Pentapetalae</taxon>
        <taxon>rosids</taxon>
        <taxon>fabids</taxon>
        <taxon>Malpighiales</taxon>
        <taxon>Euphorbiaceae</taxon>
        <taxon>Crotonoideae</taxon>
        <taxon>Jatropheae</taxon>
        <taxon>Jatropha</taxon>
    </lineage>
</organism>
<evidence type="ECO:0000259" key="2">
    <source>
        <dbReference type="PROSITE" id="PS50089"/>
    </source>
</evidence>
<dbReference type="InterPro" id="IPR013083">
    <property type="entry name" value="Znf_RING/FYVE/PHD"/>
</dbReference>
<dbReference type="SMART" id="SM00184">
    <property type="entry name" value="RING"/>
    <property type="match status" value="1"/>
</dbReference>
<reference evidence="3 4" key="1">
    <citation type="journal article" date="2014" name="PLoS ONE">
        <title>Global Analysis of Gene Expression Profiles in Physic Nut (Jatropha curcas L.) Seedlings Exposed to Salt Stress.</title>
        <authorList>
            <person name="Zhang L."/>
            <person name="Zhang C."/>
            <person name="Wu P."/>
            <person name="Chen Y."/>
            <person name="Li M."/>
            <person name="Jiang H."/>
            <person name="Wu G."/>
        </authorList>
    </citation>
    <scope>NUCLEOTIDE SEQUENCE [LARGE SCALE GENOMIC DNA]</scope>
    <source>
        <strain evidence="4">cv. GZQX0401</strain>
        <tissue evidence="3">Young leaves</tissue>
    </source>
</reference>
<evidence type="ECO:0000313" key="3">
    <source>
        <dbReference type="EMBL" id="KDP35200.1"/>
    </source>
</evidence>
<dbReference type="EMBL" id="KK914490">
    <property type="protein sequence ID" value="KDP35200.1"/>
    <property type="molecule type" value="Genomic_DNA"/>
</dbReference>
<keyword evidence="1" id="KW-0479">Metal-binding</keyword>
<dbReference type="Pfam" id="PF13639">
    <property type="entry name" value="zf-RING_2"/>
    <property type="match status" value="1"/>
</dbReference>
<dbReference type="GO" id="GO:0008270">
    <property type="term" value="F:zinc ion binding"/>
    <property type="evidence" value="ECO:0007669"/>
    <property type="project" value="UniProtKB-KW"/>
</dbReference>
<evidence type="ECO:0000256" key="1">
    <source>
        <dbReference type="PROSITE-ProRule" id="PRU00175"/>
    </source>
</evidence>
<dbReference type="Proteomes" id="UP000027138">
    <property type="component" value="Unassembled WGS sequence"/>
</dbReference>
<sequence>MAALSLSQLFSVLKLLSFLFIKFFLINTTLAIQSLIAVVVSSGPRVLTAAQFLSYIEEKIPAIRYTKSLIWLPESPGCAVCLSEFVEDESVRNLKCKHLFHKDCVDQWFQQCRSTCPLCRTMVLPDKVVGSYRRPKDDDETEFDRSEGEIVFLVSPLHGNGIFTYFW</sequence>
<keyword evidence="1" id="KW-0862">Zinc</keyword>
<evidence type="ECO:0000313" key="4">
    <source>
        <dbReference type="Proteomes" id="UP000027138"/>
    </source>
</evidence>
<dbReference type="OrthoDB" id="8062037at2759"/>
<dbReference type="KEGG" id="jcu:105636504"/>
<dbReference type="InterPro" id="IPR001841">
    <property type="entry name" value="Znf_RING"/>
</dbReference>
<dbReference type="PROSITE" id="PS50089">
    <property type="entry name" value="ZF_RING_2"/>
    <property type="match status" value="1"/>
</dbReference>
<keyword evidence="4" id="KW-1185">Reference proteome</keyword>
<dbReference type="PANTHER" id="PTHR47662:SF1">
    <property type="entry name" value="RING-TYPE DOMAIN-CONTAINING PROTEIN"/>
    <property type="match status" value="1"/>
</dbReference>
<dbReference type="Gene3D" id="3.30.40.10">
    <property type="entry name" value="Zinc/RING finger domain, C3HC4 (zinc finger)"/>
    <property type="match status" value="1"/>
</dbReference>
<keyword evidence="1" id="KW-0863">Zinc-finger</keyword>
<protein>
    <recommendedName>
        <fullName evidence="2">RING-type domain-containing protein</fullName>
    </recommendedName>
</protein>
<name>A0A067KSH4_JATCU</name>
<dbReference type="AlphaFoldDB" id="A0A067KSH4"/>
<proteinExistence type="predicted"/>
<gene>
    <name evidence="3" type="ORF">JCGZ_09359</name>
</gene>
<accession>A0A067KSH4</accession>